<keyword evidence="4 5" id="KW-0460">Magnesium</keyword>
<dbReference type="OrthoDB" id="9772456at2"/>
<dbReference type="InterPro" id="IPR000760">
    <property type="entry name" value="Inositol_monophosphatase-like"/>
</dbReference>
<dbReference type="Gene3D" id="3.30.540.10">
    <property type="entry name" value="Fructose-1,6-Bisphosphatase, subunit A, domain 1"/>
    <property type="match status" value="1"/>
</dbReference>
<dbReference type="Proteomes" id="UP000051888">
    <property type="component" value="Unassembled WGS sequence"/>
</dbReference>
<feature type="binding site" evidence="5">
    <location>
        <position position="90"/>
    </location>
    <ligand>
        <name>Mg(2+)</name>
        <dbReference type="ChEBI" id="CHEBI:18420"/>
        <label>2</label>
    </ligand>
</feature>
<dbReference type="FunFam" id="3.30.540.10:FF:000003">
    <property type="entry name" value="Inositol-1-monophosphatase"/>
    <property type="match status" value="1"/>
</dbReference>
<dbReference type="PATRIC" id="fig|157838.3.peg.3424"/>
<dbReference type="GO" id="GO:0008934">
    <property type="term" value="F:inositol monophosphate 1-phosphatase activity"/>
    <property type="evidence" value="ECO:0007669"/>
    <property type="project" value="TreeGrafter"/>
</dbReference>
<dbReference type="EMBL" id="LJJC01000004">
    <property type="protein sequence ID" value="KQL54771.1"/>
    <property type="molecule type" value="Genomic_DNA"/>
</dbReference>
<dbReference type="GO" id="GO:0006020">
    <property type="term" value="P:inositol metabolic process"/>
    <property type="evidence" value="ECO:0007669"/>
    <property type="project" value="TreeGrafter"/>
</dbReference>
<dbReference type="PANTHER" id="PTHR20854:SF4">
    <property type="entry name" value="INOSITOL-1-MONOPHOSPHATASE-RELATED"/>
    <property type="match status" value="1"/>
</dbReference>
<evidence type="ECO:0000256" key="1">
    <source>
        <dbReference type="ARBA" id="ARBA00001946"/>
    </source>
</evidence>
<sequence>MTNWDQVHTDVIEWIKEAGNKITESFTHTLQIQTKSDRNDLVTNIDKQIEQFFIKKIREKYPEHLILGEEGYGENVHNTEGTIWIIDPIDGTVNFVHQQRNFSISIGIYENGIGKLGYIYDVVHKELYHVIAGSGAYFNGNRLPKLQEPQLSDAIVGINATWLISNKHVPVENLHKLVRDVRSTRSLGSAALEMAYIATGRFDAYIAMRLSPWDFAAGKMLVEELGGSITTVKGEPLNILEGSTVFVSKPGLHQKILRDYLLK</sequence>
<evidence type="ECO:0000313" key="6">
    <source>
        <dbReference type="EMBL" id="KQL54771.1"/>
    </source>
</evidence>
<dbReference type="CDD" id="cd01637">
    <property type="entry name" value="IMPase_like"/>
    <property type="match status" value="1"/>
</dbReference>
<evidence type="ECO:0000256" key="5">
    <source>
        <dbReference type="PIRSR" id="PIRSR600760-2"/>
    </source>
</evidence>
<organism evidence="6 7">
    <name type="scientific">Heyndrickxia shackletonii</name>
    <dbReference type="NCBI Taxonomy" id="157838"/>
    <lineage>
        <taxon>Bacteria</taxon>
        <taxon>Bacillati</taxon>
        <taxon>Bacillota</taxon>
        <taxon>Bacilli</taxon>
        <taxon>Bacillales</taxon>
        <taxon>Bacillaceae</taxon>
        <taxon>Heyndrickxia</taxon>
    </lineage>
</organism>
<dbReference type="GO" id="GO:0046872">
    <property type="term" value="F:metal ion binding"/>
    <property type="evidence" value="ECO:0007669"/>
    <property type="project" value="UniProtKB-KW"/>
</dbReference>
<proteinExistence type="predicted"/>
<evidence type="ECO:0000256" key="4">
    <source>
        <dbReference type="ARBA" id="ARBA00022842"/>
    </source>
</evidence>
<keyword evidence="7" id="KW-1185">Reference proteome</keyword>
<protein>
    <submittedName>
        <fullName evidence="6">Inositol monophosphatase</fullName>
    </submittedName>
</protein>
<feature type="binding site" evidence="5">
    <location>
        <position position="89"/>
    </location>
    <ligand>
        <name>Mg(2+)</name>
        <dbReference type="ChEBI" id="CHEBI:18420"/>
        <label>1</label>
        <note>catalytic</note>
    </ligand>
</feature>
<dbReference type="PROSITE" id="PS00629">
    <property type="entry name" value="IMP_1"/>
    <property type="match status" value="1"/>
</dbReference>
<dbReference type="PANTHER" id="PTHR20854">
    <property type="entry name" value="INOSITOL MONOPHOSPHATASE"/>
    <property type="match status" value="1"/>
</dbReference>
<accession>A0A0Q3WZF8</accession>
<feature type="binding site" evidence="5">
    <location>
        <position position="214"/>
    </location>
    <ligand>
        <name>Mg(2+)</name>
        <dbReference type="ChEBI" id="CHEBI:18420"/>
        <label>1</label>
        <note>catalytic</note>
    </ligand>
</feature>
<reference evidence="6 7" key="1">
    <citation type="submission" date="2015-09" db="EMBL/GenBank/DDBJ databases">
        <title>Genome sequencing project for genomic taxonomy and phylogenomics of Bacillus-like bacteria.</title>
        <authorList>
            <person name="Liu B."/>
            <person name="Wang J."/>
            <person name="Zhu Y."/>
            <person name="Liu G."/>
            <person name="Chen Q."/>
            <person name="Chen Z."/>
            <person name="Lan J."/>
            <person name="Che J."/>
            <person name="Ge C."/>
            <person name="Shi H."/>
            <person name="Pan Z."/>
            <person name="Liu X."/>
        </authorList>
    </citation>
    <scope>NUCLEOTIDE SEQUENCE [LARGE SCALE GENOMIC DNA]</scope>
    <source>
        <strain evidence="6 7">LMG 18435</strain>
    </source>
</reference>
<feature type="binding site" evidence="5">
    <location>
        <position position="69"/>
    </location>
    <ligand>
        <name>Mg(2+)</name>
        <dbReference type="ChEBI" id="CHEBI:18420"/>
        <label>1</label>
        <note>catalytic</note>
    </ligand>
</feature>
<dbReference type="GO" id="GO:0007165">
    <property type="term" value="P:signal transduction"/>
    <property type="evidence" value="ECO:0007669"/>
    <property type="project" value="TreeGrafter"/>
</dbReference>
<comment type="caution">
    <text evidence="6">The sequence shown here is derived from an EMBL/GenBank/DDBJ whole genome shotgun (WGS) entry which is preliminary data.</text>
</comment>
<dbReference type="Pfam" id="PF00459">
    <property type="entry name" value="Inositol_P"/>
    <property type="match status" value="1"/>
</dbReference>
<gene>
    <name evidence="6" type="ORF">AN964_15485</name>
</gene>
<dbReference type="AlphaFoldDB" id="A0A0Q3WZF8"/>
<keyword evidence="3" id="KW-0378">Hydrolase</keyword>
<evidence type="ECO:0000313" key="7">
    <source>
        <dbReference type="Proteomes" id="UP000051888"/>
    </source>
</evidence>
<keyword evidence="2 5" id="KW-0479">Metal-binding</keyword>
<dbReference type="PRINTS" id="PR00377">
    <property type="entry name" value="IMPHPHTASES"/>
</dbReference>
<evidence type="ECO:0000256" key="3">
    <source>
        <dbReference type="ARBA" id="ARBA00022801"/>
    </source>
</evidence>
<dbReference type="InterPro" id="IPR020583">
    <property type="entry name" value="Inositol_monoP_metal-BS"/>
</dbReference>
<dbReference type="STRING" id="157838.AN964_15485"/>
<name>A0A0Q3WZF8_9BACI</name>
<dbReference type="SUPFAM" id="SSF56655">
    <property type="entry name" value="Carbohydrate phosphatase"/>
    <property type="match status" value="1"/>
</dbReference>
<comment type="cofactor">
    <cofactor evidence="1 5">
        <name>Mg(2+)</name>
        <dbReference type="ChEBI" id="CHEBI:18420"/>
    </cofactor>
</comment>
<dbReference type="Gene3D" id="3.40.190.80">
    <property type="match status" value="1"/>
</dbReference>
<feature type="binding site" evidence="5">
    <location>
        <position position="87"/>
    </location>
    <ligand>
        <name>Mg(2+)</name>
        <dbReference type="ChEBI" id="CHEBI:18420"/>
        <label>1</label>
        <note>catalytic</note>
    </ligand>
</feature>
<evidence type="ECO:0000256" key="2">
    <source>
        <dbReference type="ARBA" id="ARBA00022723"/>
    </source>
</evidence>